<dbReference type="EMBL" id="VFMN01000001">
    <property type="protein sequence ID" value="TQJ07386.1"/>
    <property type="molecule type" value="Genomic_DNA"/>
</dbReference>
<evidence type="ECO:0000259" key="2">
    <source>
        <dbReference type="Pfam" id="PF00496"/>
    </source>
</evidence>
<dbReference type="GO" id="GO:1904680">
    <property type="term" value="F:peptide transmembrane transporter activity"/>
    <property type="evidence" value="ECO:0007669"/>
    <property type="project" value="TreeGrafter"/>
</dbReference>
<gene>
    <name evidence="3" type="ORF">FB458_0447</name>
</gene>
<sequence>MMRTRRGALTVALGAVVAVAAGACSSSGGSGGSASGSAGSAPTKGGTIYVLDLGPHNGLDPQQSYVGADLEFASRAYSRSLVTWSADSDPKLVPDLATDTGTMSDGGKTWTFTLKGDAKWQDGKTVSCDDIKYGISRTFATDVISNGPTYILSFLDVPSDSDGAPIYKGPYKTDAAGQAAFDKAITCEGEKLTLHFKKPWADFNQATASLASFNAFRKDKDKGANSLFEAFSDGPYMLQGTFDQNTGGTFVRNPNWDASKDPVRKAYPDKIVIQEGIASEQQYQRLIADSGNDQTAITYTSAPPAQLANVVAKKDRLSNPVAPYVDYLTPNYQSATMKNPAIRKAFAQATNRDAYIQANGGSQIMTPTYAICNKALKCYKDFNPFNTPTSGDPSAAKATLQAAGITTPVNITVVYRKTATRDKAFSALKQTWDQGGFNTTLEGIQDKYYRTISSAASKSKDVFFASWGADWPSGSTDIPPLFDGRINITPTSSNQDYGYFNNDEVNKAIDAAYLISDADAREKAWGDIDEMINKDGGVVPLVNQKFVFLRGSKVKGYTINAAFGGYVDFATLAAQ</sequence>
<dbReference type="GO" id="GO:0015833">
    <property type="term" value="P:peptide transport"/>
    <property type="evidence" value="ECO:0007669"/>
    <property type="project" value="TreeGrafter"/>
</dbReference>
<feature type="domain" description="Solute-binding protein family 5" evidence="2">
    <location>
        <begin position="91"/>
        <end position="484"/>
    </location>
</feature>
<feature type="signal peptide" evidence="1">
    <location>
        <begin position="1"/>
        <end position="23"/>
    </location>
</feature>
<dbReference type="Proteomes" id="UP000317893">
    <property type="component" value="Unassembled WGS sequence"/>
</dbReference>
<dbReference type="RefSeq" id="WP_141846371.1">
    <property type="nucleotide sequence ID" value="NZ_BAAAPR010000006.1"/>
</dbReference>
<organism evidence="3 4">
    <name type="scientific">Lapillicoccus jejuensis</name>
    <dbReference type="NCBI Taxonomy" id="402171"/>
    <lineage>
        <taxon>Bacteria</taxon>
        <taxon>Bacillati</taxon>
        <taxon>Actinomycetota</taxon>
        <taxon>Actinomycetes</taxon>
        <taxon>Micrococcales</taxon>
        <taxon>Intrasporangiaceae</taxon>
        <taxon>Lapillicoccus</taxon>
    </lineage>
</organism>
<dbReference type="InterPro" id="IPR039424">
    <property type="entry name" value="SBP_5"/>
</dbReference>
<dbReference type="PROSITE" id="PS51318">
    <property type="entry name" value="TAT"/>
    <property type="match status" value="1"/>
</dbReference>
<dbReference type="Gene3D" id="3.10.105.10">
    <property type="entry name" value="Dipeptide-binding Protein, Domain 3"/>
    <property type="match status" value="1"/>
</dbReference>
<comment type="caution">
    <text evidence="3">The sequence shown here is derived from an EMBL/GenBank/DDBJ whole genome shotgun (WGS) entry which is preliminary data.</text>
</comment>
<dbReference type="GO" id="GO:0042597">
    <property type="term" value="C:periplasmic space"/>
    <property type="evidence" value="ECO:0007669"/>
    <property type="project" value="UniProtKB-ARBA"/>
</dbReference>
<dbReference type="OrthoDB" id="5240629at2"/>
<keyword evidence="4" id="KW-1185">Reference proteome</keyword>
<dbReference type="InterPro" id="IPR030678">
    <property type="entry name" value="Peptide/Ni-bd"/>
</dbReference>
<name>A0A542DWF0_9MICO</name>
<keyword evidence="1" id="KW-0732">Signal</keyword>
<evidence type="ECO:0000313" key="4">
    <source>
        <dbReference type="Proteomes" id="UP000317893"/>
    </source>
</evidence>
<dbReference type="InterPro" id="IPR006311">
    <property type="entry name" value="TAT_signal"/>
</dbReference>
<accession>A0A542DWF0</accession>
<feature type="chain" id="PRO_5022184705" evidence="1">
    <location>
        <begin position="24"/>
        <end position="575"/>
    </location>
</feature>
<protein>
    <submittedName>
        <fullName evidence="3">Peptide/nickel transport system substrate-binding protein</fullName>
    </submittedName>
</protein>
<evidence type="ECO:0000256" key="1">
    <source>
        <dbReference type="SAM" id="SignalP"/>
    </source>
</evidence>
<dbReference type="PROSITE" id="PS51257">
    <property type="entry name" value="PROKAR_LIPOPROTEIN"/>
    <property type="match status" value="1"/>
</dbReference>
<dbReference type="Pfam" id="PF00496">
    <property type="entry name" value="SBP_bac_5"/>
    <property type="match status" value="1"/>
</dbReference>
<dbReference type="PIRSF" id="PIRSF002741">
    <property type="entry name" value="MppA"/>
    <property type="match status" value="1"/>
</dbReference>
<dbReference type="PANTHER" id="PTHR30290">
    <property type="entry name" value="PERIPLASMIC BINDING COMPONENT OF ABC TRANSPORTER"/>
    <property type="match status" value="1"/>
</dbReference>
<dbReference type="AlphaFoldDB" id="A0A542DWF0"/>
<dbReference type="CDD" id="cd08506">
    <property type="entry name" value="PBP2_clavulanate_OppA2"/>
    <property type="match status" value="1"/>
</dbReference>
<dbReference type="InterPro" id="IPR000914">
    <property type="entry name" value="SBP_5_dom"/>
</dbReference>
<dbReference type="SUPFAM" id="SSF53850">
    <property type="entry name" value="Periplasmic binding protein-like II"/>
    <property type="match status" value="1"/>
</dbReference>
<dbReference type="PANTHER" id="PTHR30290:SF83">
    <property type="entry name" value="ABC TRANSPORTER SUBSTRATE-BINDING PROTEIN"/>
    <property type="match status" value="1"/>
</dbReference>
<evidence type="ECO:0000313" key="3">
    <source>
        <dbReference type="EMBL" id="TQJ07386.1"/>
    </source>
</evidence>
<dbReference type="Gene3D" id="3.40.190.10">
    <property type="entry name" value="Periplasmic binding protein-like II"/>
    <property type="match status" value="1"/>
</dbReference>
<proteinExistence type="predicted"/>
<reference evidence="3 4" key="1">
    <citation type="submission" date="2019-06" db="EMBL/GenBank/DDBJ databases">
        <title>Sequencing the genomes of 1000 actinobacteria strains.</title>
        <authorList>
            <person name="Klenk H.-P."/>
        </authorList>
    </citation>
    <scope>NUCLEOTIDE SEQUENCE [LARGE SCALE GENOMIC DNA]</scope>
    <source>
        <strain evidence="3 4">DSM 18607</strain>
    </source>
</reference>
<dbReference type="GO" id="GO:0043190">
    <property type="term" value="C:ATP-binding cassette (ABC) transporter complex"/>
    <property type="evidence" value="ECO:0007669"/>
    <property type="project" value="InterPro"/>
</dbReference>